<reference evidence="1 2" key="1">
    <citation type="journal article" date="2018" name="Mol. Plant">
        <title>The genome of Artemisia annua provides insight into the evolution of Asteraceae family and artemisinin biosynthesis.</title>
        <authorList>
            <person name="Shen Q."/>
            <person name="Zhang L."/>
            <person name="Liao Z."/>
            <person name="Wang S."/>
            <person name="Yan T."/>
            <person name="Shi P."/>
            <person name="Liu M."/>
            <person name="Fu X."/>
            <person name="Pan Q."/>
            <person name="Wang Y."/>
            <person name="Lv Z."/>
            <person name="Lu X."/>
            <person name="Zhang F."/>
            <person name="Jiang W."/>
            <person name="Ma Y."/>
            <person name="Chen M."/>
            <person name="Hao X."/>
            <person name="Li L."/>
            <person name="Tang Y."/>
            <person name="Lv G."/>
            <person name="Zhou Y."/>
            <person name="Sun X."/>
            <person name="Brodelius P.E."/>
            <person name="Rose J.K.C."/>
            <person name="Tang K."/>
        </authorList>
    </citation>
    <scope>NUCLEOTIDE SEQUENCE [LARGE SCALE GENOMIC DNA]</scope>
    <source>
        <strain evidence="2">cv. Huhao1</strain>
        <tissue evidence="1">Leaf</tissue>
    </source>
</reference>
<organism evidence="1 2">
    <name type="scientific">Artemisia annua</name>
    <name type="common">Sweet wormwood</name>
    <dbReference type="NCBI Taxonomy" id="35608"/>
    <lineage>
        <taxon>Eukaryota</taxon>
        <taxon>Viridiplantae</taxon>
        <taxon>Streptophyta</taxon>
        <taxon>Embryophyta</taxon>
        <taxon>Tracheophyta</taxon>
        <taxon>Spermatophyta</taxon>
        <taxon>Magnoliopsida</taxon>
        <taxon>eudicotyledons</taxon>
        <taxon>Gunneridae</taxon>
        <taxon>Pentapetalae</taxon>
        <taxon>asterids</taxon>
        <taxon>campanulids</taxon>
        <taxon>Asterales</taxon>
        <taxon>Asteraceae</taxon>
        <taxon>Asteroideae</taxon>
        <taxon>Anthemideae</taxon>
        <taxon>Artemisiinae</taxon>
        <taxon>Artemisia</taxon>
    </lineage>
</organism>
<evidence type="ECO:0000313" key="1">
    <source>
        <dbReference type="EMBL" id="PWA85558.1"/>
    </source>
</evidence>
<gene>
    <name evidence="1" type="ORF">CTI12_AA148580</name>
</gene>
<proteinExistence type="predicted"/>
<comment type="caution">
    <text evidence="1">The sequence shown here is derived from an EMBL/GenBank/DDBJ whole genome shotgun (WGS) entry which is preliminary data.</text>
</comment>
<name>A0A2U1PIH6_ARTAN</name>
<accession>A0A2U1PIH6</accession>
<protein>
    <submittedName>
        <fullName evidence="1">Uncharacterized protein</fullName>
    </submittedName>
</protein>
<dbReference type="Proteomes" id="UP000245207">
    <property type="component" value="Unassembled WGS sequence"/>
</dbReference>
<keyword evidence="2" id="KW-1185">Reference proteome</keyword>
<sequence length="137" mass="15666">MLLATQKGQGHQLTTVKQYFLMGTNDYGDALHANLFFMARLKRLIKNQKSMRMEVVLYATNDESFNDQNESILDEAKTINKLLELEPSSSELACVETQLIPNRVEDLQESVDINVNVLKILKLLTCYKFISLIVLKI</sequence>
<dbReference type="AlphaFoldDB" id="A0A2U1PIH6"/>
<dbReference type="EMBL" id="PKPP01001107">
    <property type="protein sequence ID" value="PWA85558.1"/>
    <property type="molecule type" value="Genomic_DNA"/>
</dbReference>
<evidence type="ECO:0000313" key="2">
    <source>
        <dbReference type="Proteomes" id="UP000245207"/>
    </source>
</evidence>